<dbReference type="Proteomes" id="UP001151002">
    <property type="component" value="Unassembled WGS sequence"/>
</dbReference>
<sequence length="119" mass="12156">MVLVTLPAPVPTRHPMDPDPAPSSKARAVFALGLVGFLTGAFLGGVIPATVALLMARQAARQAYDSEGYLTGSAWIRRGRRLAWAGIVLALTSLVVASIAGLLHLAGAPGGPDFAPGTD</sequence>
<comment type="caution">
    <text evidence="3">The sequence shown here is derived from an EMBL/GenBank/DDBJ whole genome shotgun (WGS) entry which is preliminary data.</text>
</comment>
<keyword evidence="2" id="KW-0812">Transmembrane</keyword>
<evidence type="ECO:0000313" key="3">
    <source>
        <dbReference type="EMBL" id="MCY1137801.1"/>
    </source>
</evidence>
<feature type="transmembrane region" description="Helical" evidence="2">
    <location>
        <begin position="82"/>
        <end position="106"/>
    </location>
</feature>
<proteinExistence type="predicted"/>
<keyword evidence="2" id="KW-0472">Membrane</keyword>
<feature type="transmembrane region" description="Helical" evidence="2">
    <location>
        <begin position="28"/>
        <end position="54"/>
    </location>
</feature>
<evidence type="ECO:0000256" key="2">
    <source>
        <dbReference type="SAM" id="Phobius"/>
    </source>
</evidence>
<gene>
    <name evidence="3" type="ORF">OWR29_07320</name>
</gene>
<keyword evidence="2" id="KW-1133">Transmembrane helix</keyword>
<name>A0ABT4AU81_9ACTN</name>
<evidence type="ECO:0000256" key="1">
    <source>
        <dbReference type="SAM" id="MobiDB-lite"/>
    </source>
</evidence>
<dbReference type="RefSeq" id="WP_267561743.1">
    <property type="nucleotide sequence ID" value="NZ_JAPNTZ010000002.1"/>
</dbReference>
<feature type="region of interest" description="Disordered" evidence="1">
    <location>
        <begin position="1"/>
        <end position="21"/>
    </location>
</feature>
<protein>
    <recommendedName>
        <fullName evidence="5">DUF4190 domain-containing protein</fullName>
    </recommendedName>
</protein>
<evidence type="ECO:0008006" key="5">
    <source>
        <dbReference type="Google" id="ProtNLM"/>
    </source>
</evidence>
<organism evidence="3 4">
    <name type="scientific">Paractinoplanes pyxinae</name>
    <dbReference type="NCBI Taxonomy" id="2997416"/>
    <lineage>
        <taxon>Bacteria</taxon>
        <taxon>Bacillati</taxon>
        <taxon>Actinomycetota</taxon>
        <taxon>Actinomycetes</taxon>
        <taxon>Micromonosporales</taxon>
        <taxon>Micromonosporaceae</taxon>
        <taxon>Paractinoplanes</taxon>
    </lineage>
</organism>
<reference evidence="3" key="1">
    <citation type="submission" date="2022-11" db="EMBL/GenBank/DDBJ databases">
        <authorList>
            <person name="Somphong A."/>
            <person name="Phongsopitanun W."/>
        </authorList>
    </citation>
    <scope>NUCLEOTIDE SEQUENCE</scope>
    <source>
        <strain evidence="3">Pm04-4</strain>
    </source>
</reference>
<dbReference type="EMBL" id="JAPNTZ010000002">
    <property type="protein sequence ID" value="MCY1137801.1"/>
    <property type="molecule type" value="Genomic_DNA"/>
</dbReference>
<keyword evidence="4" id="KW-1185">Reference proteome</keyword>
<evidence type="ECO:0000313" key="4">
    <source>
        <dbReference type="Proteomes" id="UP001151002"/>
    </source>
</evidence>
<accession>A0ABT4AU81</accession>